<name>A0A3A8PT14_9BACT</name>
<comment type="caution">
    <text evidence="1">The sequence shown here is derived from an EMBL/GenBank/DDBJ whole genome shotgun (WGS) entry which is preliminary data.</text>
</comment>
<proteinExistence type="predicted"/>
<dbReference type="Proteomes" id="UP000272888">
    <property type="component" value="Unassembled WGS sequence"/>
</dbReference>
<gene>
    <name evidence="1" type="ORF">D7V93_25235</name>
</gene>
<evidence type="ECO:0000313" key="1">
    <source>
        <dbReference type="EMBL" id="RKH54624.1"/>
    </source>
</evidence>
<dbReference type="EMBL" id="RAWB01000295">
    <property type="protein sequence ID" value="RKH54624.1"/>
    <property type="molecule type" value="Genomic_DNA"/>
</dbReference>
<dbReference type="InterPro" id="IPR015943">
    <property type="entry name" value="WD40/YVTN_repeat-like_dom_sf"/>
</dbReference>
<dbReference type="Gene3D" id="2.130.10.10">
    <property type="entry name" value="YVTN repeat-like/Quinoprotein amine dehydrogenase"/>
    <property type="match status" value="1"/>
</dbReference>
<dbReference type="SUPFAM" id="SSF75011">
    <property type="entry name" value="3-carboxy-cis,cis-mucoante lactonizing enzyme"/>
    <property type="match status" value="1"/>
</dbReference>
<accession>A0A3A8PT14</accession>
<keyword evidence="2" id="KW-1185">Reference proteome</keyword>
<dbReference type="AlphaFoldDB" id="A0A3A8PT14"/>
<dbReference type="RefSeq" id="WP_120645828.1">
    <property type="nucleotide sequence ID" value="NZ_RAWB01000295.1"/>
</dbReference>
<evidence type="ECO:0000313" key="2">
    <source>
        <dbReference type="Proteomes" id="UP000272888"/>
    </source>
</evidence>
<sequence length="370" mass="38893">MVLASDYRSVSLSLLDSEGMLSRDDCINSGTRAPALSQALSGDVALPSNPQAGHEVLLIDRGNAALTWVDPRTCQPLRQLAVGTGFAANPHDVVSLGANKAYVTRYERNNAPTPALEDFDEGNDLLIIDPSVPKILGRIDLLGTSPDPSVLPRADQALLAEGRVYVSLNALSPSFQSGSMGRVVIIDPGSDTVVGYVDIPGKKNCSTMTYLASTKTLWVSCAGVFSDGAQQANYSGLVAIDLGASPPAIKGVVDASAFGGRILLGKSAIFSEQEIFAITAGDFSGSPPDQFWTLGLSSSQATRLFEASESFVLGASLADLQRKRIFLTDGTASAPRIHIYDASTPGTVREVSSFNPGPSLGLPARDISRY</sequence>
<organism evidence="1 2">
    <name type="scientific">Corallococcus llansteffanensis</name>
    <dbReference type="NCBI Taxonomy" id="2316731"/>
    <lineage>
        <taxon>Bacteria</taxon>
        <taxon>Pseudomonadati</taxon>
        <taxon>Myxococcota</taxon>
        <taxon>Myxococcia</taxon>
        <taxon>Myxococcales</taxon>
        <taxon>Cystobacterineae</taxon>
        <taxon>Myxococcaceae</taxon>
        <taxon>Corallococcus</taxon>
    </lineage>
</organism>
<protein>
    <submittedName>
        <fullName evidence="1">Uncharacterized protein</fullName>
    </submittedName>
</protein>
<reference evidence="2" key="1">
    <citation type="submission" date="2018-09" db="EMBL/GenBank/DDBJ databases">
        <authorList>
            <person name="Livingstone P.G."/>
            <person name="Whitworth D.E."/>
        </authorList>
    </citation>
    <scope>NUCLEOTIDE SEQUENCE [LARGE SCALE GENOMIC DNA]</scope>
    <source>
        <strain evidence="2">CA051B</strain>
    </source>
</reference>